<feature type="domain" description="Solute-binding protein family 5" evidence="1">
    <location>
        <begin position="104"/>
        <end position="491"/>
    </location>
</feature>
<dbReference type="Proteomes" id="UP000000844">
    <property type="component" value="Chromosome"/>
</dbReference>
<dbReference type="EMBL" id="CP001778">
    <property type="protein sequence ID" value="ADD40852.1"/>
    <property type="molecule type" value="Genomic_DNA"/>
</dbReference>
<accession>D3QB35</accession>
<dbReference type="InterPro" id="IPR006311">
    <property type="entry name" value="TAT_signal"/>
</dbReference>
<dbReference type="PROSITE" id="PS51318">
    <property type="entry name" value="TAT"/>
    <property type="match status" value="1"/>
</dbReference>
<dbReference type="KEGG" id="sna:Snas_1142"/>
<proteinExistence type="predicted"/>
<name>D3QB35_STANL</name>
<dbReference type="PANTHER" id="PTHR30290">
    <property type="entry name" value="PERIPLASMIC BINDING COMPONENT OF ABC TRANSPORTER"/>
    <property type="match status" value="1"/>
</dbReference>
<dbReference type="Pfam" id="PF00496">
    <property type="entry name" value="SBP_bac_5"/>
    <property type="match status" value="1"/>
</dbReference>
<dbReference type="AlphaFoldDB" id="D3QB35"/>
<dbReference type="Gene3D" id="3.90.76.10">
    <property type="entry name" value="Dipeptide-binding Protein, Domain 1"/>
    <property type="match status" value="1"/>
</dbReference>
<keyword evidence="3" id="KW-1185">Reference proteome</keyword>
<dbReference type="InterPro" id="IPR000914">
    <property type="entry name" value="SBP_5_dom"/>
</dbReference>
<dbReference type="Gene3D" id="3.40.190.10">
    <property type="entry name" value="Periplasmic binding protein-like II"/>
    <property type="match status" value="1"/>
</dbReference>
<dbReference type="Gene3D" id="3.10.105.10">
    <property type="entry name" value="Dipeptide-binding Protein, Domain 3"/>
    <property type="match status" value="1"/>
</dbReference>
<evidence type="ECO:0000259" key="1">
    <source>
        <dbReference type="Pfam" id="PF00496"/>
    </source>
</evidence>
<reference evidence="2 3" key="1">
    <citation type="journal article" date="2009" name="Stand. Genomic Sci.">
        <title>Complete genome sequence of Stackebrandtia nassauensis type strain (LLR-40K-21).</title>
        <authorList>
            <person name="Munk C."/>
            <person name="Lapidus A."/>
            <person name="Copeland A."/>
            <person name="Jando M."/>
            <person name="Mayilraj S."/>
            <person name="Glavina Del Rio T."/>
            <person name="Nolan M."/>
            <person name="Chen F."/>
            <person name="Lucas S."/>
            <person name="Tice H."/>
            <person name="Cheng J.F."/>
            <person name="Han C."/>
            <person name="Detter J.C."/>
            <person name="Bruce D."/>
            <person name="Goodwin L."/>
            <person name="Chain P."/>
            <person name="Pitluck S."/>
            <person name="Goker M."/>
            <person name="Ovchinikova G."/>
            <person name="Pati A."/>
            <person name="Ivanova N."/>
            <person name="Mavromatis K."/>
            <person name="Chen A."/>
            <person name="Palaniappan K."/>
            <person name="Land M."/>
            <person name="Hauser L."/>
            <person name="Chang Y.J."/>
            <person name="Jeffries C.D."/>
            <person name="Bristow J."/>
            <person name="Eisen J.A."/>
            <person name="Markowitz V."/>
            <person name="Hugenholtz P."/>
            <person name="Kyrpides N.C."/>
            <person name="Klenk H.P."/>
        </authorList>
    </citation>
    <scope>NUCLEOTIDE SEQUENCE [LARGE SCALE GENOMIC DNA]</scope>
    <source>
        <strain evidence="3">DSM 44728 / CIP 108903 / NRRL B-16338 / NBRC 102104 / LLR-40K-21</strain>
    </source>
</reference>
<dbReference type="RefSeq" id="WP_013016423.1">
    <property type="nucleotide sequence ID" value="NC_013947.1"/>
</dbReference>
<protein>
    <submittedName>
        <fullName evidence="2">Extracellular solute-binding protein family 5</fullName>
    </submittedName>
</protein>
<dbReference type="CDD" id="cd08509">
    <property type="entry name" value="PBP2_TmCBP_oligosaccharides_like"/>
    <property type="match status" value="1"/>
</dbReference>
<dbReference type="SUPFAM" id="SSF53850">
    <property type="entry name" value="Periplasmic binding protein-like II"/>
    <property type="match status" value="1"/>
</dbReference>
<gene>
    <name evidence="2" type="ordered locus">Snas_1142</name>
</gene>
<evidence type="ECO:0000313" key="3">
    <source>
        <dbReference type="Proteomes" id="UP000000844"/>
    </source>
</evidence>
<dbReference type="InterPro" id="IPR039424">
    <property type="entry name" value="SBP_5"/>
</dbReference>
<sequence length="616" mass="68769">MTDSSFTVASTSVSRRRLFQAAGLGAAGAAGLGTMTACKADPGIQGKGEFHGGYPYETPPDGHFNTAGAPYAVVPHVFVEGMYLDLTCMPGGYYWWDKQEWEYFLAESFELDDKENTFTLKVRDGLKWSDGEPLTAKDFETTYWLCWIRSNPMWKSLDSLKATDDMTIEGKLSNPSSVIERYMLKTNVAPSHNKDSKMGKTYRDFAEAAMKLHEDGKDQTSKEGEKLGADLAKFRPENLLTSGPFKLEKKDFTKTQMVLTKNKNGFNADKVKFDKVVVYEGELPQITPLVKDKSVDYASHGFAPNQEKKFKRDGHKIVRPPVYSGPSLYINFKEVPEFKDVLTRRAIAHAINRADAGSIALGDSGPAVKYMAGFSDIMVPDWISKEDQDAFDTYEHDLDKAAELMEKAGWKKDGDVWARGDKKMDYEIKWPSTYADWSACGDAIVDQLTDFGIKLTAQPVDEEQYLEEIDKGEFQMAINVWGSSQHPHPHFAFVADLFTHNTPIAKNNGGDGIAFDLKVKSKKHGEVDLEELVLKAGQGLDEKEQKANVTKVAQVFNELLPIIPICERYSNSPILEGEGNRVKDFPDEDDPIYKNSPYADNPITLGIVTGKITPND</sequence>
<dbReference type="HOGENOM" id="CLU_031376_0_0_11"/>
<dbReference type="STRING" id="446470.Snas_1142"/>
<dbReference type="eggNOG" id="COG0747">
    <property type="taxonomic scope" value="Bacteria"/>
</dbReference>
<evidence type="ECO:0000313" key="2">
    <source>
        <dbReference type="EMBL" id="ADD40852.1"/>
    </source>
</evidence>
<organism evidence="2 3">
    <name type="scientific">Stackebrandtia nassauensis (strain DSM 44728 / CIP 108903 / NRRL B-16338 / NBRC 102104 / LLR-40K-21)</name>
    <dbReference type="NCBI Taxonomy" id="446470"/>
    <lineage>
        <taxon>Bacteria</taxon>
        <taxon>Bacillati</taxon>
        <taxon>Actinomycetota</taxon>
        <taxon>Actinomycetes</taxon>
        <taxon>Glycomycetales</taxon>
        <taxon>Glycomycetaceae</taxon>
        <taxon>Stackebrandtia</taxon>
    </lineage>
</organism>
<dbReference type="GO" id="GO:0015833">
    <property type="term" value="P:peptide transport"/>
    <property type="evidence" value="ECO:0007669"/>
    <property type="project" value="TreeGrafter"/>
</dbReference>
<dbReference type="GO" id="GO:1904680">
    <property type="term" value="F:peptide transmembrane transporter activity"/>
    <property type="evidence" value="ECO:0007669"/>
    <property type="project" value="TreeGrafter"/>
</dbReference>